<accession>A0A809N7Y2</accession>
<sequence length="148" mass="16801">MLFMNKQQMKLAHYGSTINDVVEQIQANQDKMAPLFEPLRKAIDADQLAEYDRETYEDTQVVFREGTAQYQKLLTRLQQVAVPARLAGPHRTLVHDFAAFTATCEAMTASLKPDLEVDVPAFNASEKAQDETIQKFTKQIQKISLILQ</sequence>
<evidence type="ECO:0000313" key="2">
    <source>
        <dbReference type="Proteomes" id="UP000002067"/>
    </source>
</evidence>
<dbReference type="KEGG" id="lrg:LRHM_1786"/>
<proteinExistence type="predicted"/>
<reference evidence="1 2" key="1">
    <citation type="journal article" date="2009" name="J. Bacteriol.">
        <title>Complete genome sequence of the probiotic Lactobacillus rhamnosus ATCC 53103.</title>
        <authorList>
            <person name="Morita H."/>
            <person name="Toh H."/>
            <person name="Oshima K."/>
            <person name="Murakami M."/>
            <person name="Taylor T.D."/>
            <person name="Igimi S."/>
            <person name="Hattori M."/>
        </authorList>
    </citation>
    <scope>NUCLEOTIDE SEQUENCE [LARGE SCALE GENOMIC DNA]</scope>
    <source>
        <strain evidence="2">ATCC 53103 / LMG 18243 / GG [Tokyo]</strain>
    </source>
</reference>
<protein>
    <submittedName>
        <fullName evidence="1">Uncharacterized protein</fullName>
    </submittedName>
</protein>
<dbReference type="EMBL" id="AP011548">
    <property type="protein sequence ID" value="BAI42313.1"/>
    <property type="molecule type" value="Genomic_DNA"/>
</dbReference>
<name>A0A809N7Y2_LACRG</name>
<gene>
    <name evidence="1" type="ordered locus">LRHM_1786</name>
</gene>
<dbReference type="Proteomes" id="UP000002067">
    <property type="component" value="Chromosome"/>
</dbReference>
<dbReference type="AlphaFoldDB" id="A0A809N7Y2"/>
<organism evidence="1 2">
    <name type="scientific">Lacticaseibacillus rhamnosus (strain ATCC 53103 / LMG 18243 / GG)</name>
    <name type="common">Lactobacillus rhamnosus</name>
    <dbReference type="NCBI Taxonomy" id="568703"/>
    <lineage>
        <taxon>Bacteria</taxon>
        <taxon>Bacillati</taxon>
        <taxon>Bacillota</taxon>
        <taxon>Bacilli</taxon>
        <taxon>Lactobacillales</taxon>
        <taxon>Lactobacillaceae</taxon>
        <taxon>Lacticaseibacillus</taxon>
    </lineage>
</organism>
<evidence type="ECO:0000313" key="1">
    <source>
        <dbReference type="EMBL" id="BAI42313.1"/>
    </source>
</evidence>